<comment type="caution">
    <text evidence="2">The sequence shown here is derived from an EMBL/GenBank/DDBJ whole genome shotgun (WGS) entry which is preliminary data.</text>
</comment>
<keyword evidence="3" id="KW-1185">Reference proteome</keyword>
<proteinExistence type="predicted"/>
<dbReference type="InParanoid" id="A0A2K1QJJ6"/>
<sequence>MFLKALKGATVQICTGADEPCEEYNFTELNKFGRCSIIGRPGENYFIMVKLTEDFDMELDCLQTTVTVGGIDVDTDDIEDSPYVWRGTHRYTKASTNVLKRPLFFRPAILGDEPTEMITDDEARSIGQIEVLLRKARWKKVYVPKKKSRDHPEVDQAVESEEAISTAADSKDAAVFDEKQFKKGKAMQFCTGFGEAELAYELPAEDDMAGKTGYVAGNTRRPFRYVFHYGYAEASDPGKGATEANDTATSPVNGASDSDEALQCTNRIDSPDNDKDDDDDVVFVFEYKSSKRKREVIDLDGGESESNLTKTHRHSAAMSQDQVIKTDHDSSDTDQDQVSNASASLDLQAHTFCIKQE</sequence>
<dbReference type="AlphaFoldDB" id="A0A2K1QJJ6"/>
<organism evidence="2 3">
    <name type="scientific">Sphaceloma murrayae</name>
    <dbReference type="NCBI Taxonomy" id="2082308"/>
    <lineage>
        <taxon>Eukaryota</taxon>
        <taxon>Fungi</taxon>
        <taxon>Dikarya</taxon>
        <taxon>Ascomycota</taxon>
        <taxon>Pezizomycotina</taxon>
        <taxon>Dothideomycetes</taxon>
        <taxon>Dothideomycetidae</taxon>
        <taxon>Myriangiales</taxon>
        <taxon>Elsinoaceae</taxon>
        <taxon>Sphaceloma</taxon>
    </lineage>
</organism>
<evidence type="ECO:0000313" key="2">
    <source>
        <dbReference type="EMBL" id="PNS15033.1"/>
    </source>
</evidence>
<protein>
    <submittedName>
        <fullName evidence="2">Uncharacterized protein</fullName>
    </submittedName>
</protein>
<accession>A0A2K1QJJ6</accession>
<feature type="region of interest" description="Disordered" evidence="1">
    <location>
        <begin position="299"/>
        <end position="342"/>
    </location>
</feature>
<gene>
    <name evidence="2" type="ORF">CAC42_2262</name>
</gene>
<evidence type="ECO:0000313" key="3">
    <source>
        <dbReference type="Proteomes" id="UP000243797"/>
    </source>
</evidence>
<dbReference type="Proteomes" id="UP000243797">
    <property type="component" value="Unassembled WGS sequence"/>
</dbReference>
<reference evidence="2 3" key="1">
    <citation type="submission" date="2017-06" db="EMBL/GenBank/DDBJ databases">
        <title>Draft genome sequence of a variant of Elsinoe murrayae.</title>
        <authorList>
            <person name="Cheng Q."/>
        </authorList>
    </citation>
    <scope>NUCLEOTIDE SEQUENCE [LARGE SCALE GENOMIC DNA]</scope>
    <source>
        <strain evidence="2 3">CQ-2017a</strain>
    </source>
</reference>
<feature type="region of interest" description="Disordered" evidence="1">
    <location>
        <begin position="235"/>
        <end position="280"/>
    </location>
</feature>
<feature type="compositionally biased region" description="Polar residues" evidence="1">
    <location>
        <begin position="244"/>
        <end position="256"/>
    </location>
</feature>
<dbReference type="EMBL" id="NKHZ01000081">
    <property type="protein sequence ID" value="PNS15033.1"/>
    <property type="molecule type" value="Genomic_DNA"/>
</dbReference>
<evidence type="ECO:0000256" key="1">
    <source>
        <dbReference type="SAM" id="MobiDB-lite"/>
    </source>
</evidence>
<name>A0A2K1QJJ6_9PEZI</name>